<dbReference type="InterPro" id="IPR052770">
    <property type="entry name" value="Cobalt_transport_CbiQ"/>
</dbReference>
<dbReference type="NCBIfam" id="TIGR02454">
    <property type="entry name" value="ECF_T_CbiQ"/>
    <property type="match status" value="1"/>
</dbReference>
<dbReference type="CDD" id="cd16914">
    <property type="entry name" value="EcfT"/>
    <property type="match status" value="1"/>
</dbReference>
<sequence>MIEFLPFDYWAYHNRWREVHPGAKLLFGVAALAGACLVHRPLAGLAVGGTAALLTVVGAGIPLRVYLRLLLLPAGFLFVGLISLLLDFKGGRPVYAGLALAETVASRSLAAVAALYFLILTTPVGEILALLRRLGAPALFLELCLLTYRHLFSLLRTANGLRLAQLARGGRLRGRLAWRVAAGLVRQLFLLAQHRAHRSYLALMARGAEELVFRGRPQVLRWREFGFFGLWAGIELLLAWCLGR</sequence>
<organism evidence="7 8">
    <name type="scientific">Ammonifex degensii (strain DSM 10501 / KC4)</name>
    <dbReference type="NCBI Taxonomy" id="429009"/>
    <lineage>
        <taxon>Bacteria</taxon>
        <taxon>Bacillati</taxon>
        <taxon>Bacillota</taxon>
        <taxon>Clostridia</taxon>
        <taxon>Thermoanaerobacterales</taxon>
        <taxon>Thermoanaerobacteraceae</taxon>
        <taxon>Ammonifex</taxon>
    </lineage>
</organism>
<gene>
    <name evidence="7" type="ordered locus">Adeg_0929</name>
</gene>
<comment type="subcellular location">
    <subcellularLocation>
        <location evidence="1">Cell membrane</location>
        <topology evidence="1">Multi-pass membrane protein</topology>
    </subcellularLocation>
</comment>
<evidence type="ECO:0000256" key="2">
    <source>
        <dbReference type="ARBA" id="ARBA00022475"/>
    </source>
</evidence>
<proteinExistence type="predicted"/>
<feature type="transmembrane region" description="Helical" evidence="6">
    <location>
        <begin position="109"/>
        <end position="131"/>
    </location>
</feature>
<dbReference type="InterPro" id="IPR003339">
    <property type="entry name" value="ABC/ECF_trnsptr_transmembrane"/>
</dbReference>
<dbReference type="PANTHER" id="PTHR43723:SF1">
    <property type="entry name" value="COBALT TRANSPORT PROTEIN CBIQ"/>
    <property type="match status" value="1"/>
</dbReference>
<evidence type="ECO:0000256" key="4">
    <source>
        <dbReference type="ARBA" id="ARBA00022989"/>
    </source>
</evidence>
<keyword evidence="4 6" id="KW-1133">Transmembrane helix</keyword>
<dbReference type="PANTHER" id="PTHR43723">
    <property type="entry name" value="COBALT TRANSPORT PROTEIN CBIQ"/>
    <property type="match status" value="1"/>
</dbReference>
<keyword evidence="2" id="KW-1003">Cell membrane</keyword>
<feature type="transmembrane region" description="Helical" evidence="6">
    <location>
        <begin position="45"/>
        <end position="63"/>
    </location>
</feature>
<name>C9RCT8_AMMDK</name>
<evidence type="ECO:0000313" key="8">
    <source>
        <dbReference type="Proteomes" id="UP000002620"/>
    </source>
</evidence>
<keyword evidence="3 6" id="KW-0812">Transmembrane</keyword>
<dbReference type="STRING" id="429009.Adeg_0929"/>
<dbReference type="Proteomes" id="UP000002620">
    <property type="component" value="Chromosome"/>
</dbReference>
<dbReference type="EMBL" id="CP001785">
    <property type="protein sequence ID" value="ACX52065.1"/>
    <property type="molecule type" value="Genomic_DNA"/>
</dbReference>
<dbReference type="HOGENOM" id="CLU_056469_5_2_9"/>
<evidence type="ECO:0000256" key="6">
    <source>
        <dbReference type="SAM" id="Phobius"/>
    </source>
</evidence>
<evidence type="ECO:0000256" key="3">
    <source>
        <dbReference type="ARBA" id="ARBA00022692"/>
    </source>
</evidence>
<dbReference type="InterPro" id="IPR012809">
    <property type="entry name" value="ECF_CbiQ"/>
</dbReference>
<evidence type="ECO:0000256" key="1">
    <source>
        <dbReference type="ARBA" id="ARBA00004651"/>
    </source>
</evidence>
<evidence type="ECO:0000256" key="5">
    <source>
        <dbReference type="ARBA" id="ARBA00023136"/>
    </source>
</evidence>
<protein>
    <submittedName>
        <fullName evidence="7">Cobalt ABC transporter, inner membrane subunit CbiQ</fullName>
    </submittedName>
</protein>
<reference evidence="7 8" key="1">
    <citation type="submission" date="2009-10" db="EMBL/GenBank/DDBJ databases">
        <title>Complete sequence of chromosome of Ammonifex degensii KC4.</title>
        <authorList>
            <consortium name="US DOE Joint Genome Institute"/>
            <person name="Kerfeld C."/>
            <person name="Goodner B."/>
            <person name="Huber H."/>
            <person name="Stetter K."/>
            <person name="Lucas S."/>
            <person name="Copeland A."/>
            <person name="Lapidus A."/>
            <person name="Glavina del Rio T."/>
            <person name="Dalin E."/>
            <person name="Tice H."/>
            <person name="Bruce D."/>
            <person name="Goodwin L."/>
            <person name="Pitluck S."/>
            <person name="Saunders E."/>
            <person name="Brettin T."/>
            <person name="Detter J.C."/>
            <person name="Han C."/>
            <person name="Larimer F."/>
            <person name="Land M."/>
            <person name="Hauser L."/>
            <person name="Kyrpides N."/>
            <person name="Ovchinnikova G."/>
            <person name="Richardson P."/>
        </authorList>
    </citation>
    <scope>NUCLEOTIDE SEQUENCE [LARGE SCALE GENOMIC DNA]</scope>
    <source>
        <strain evidence="8">DSM 10501 / KC4</strain>
    </source>
</reference>
<dbReference type="GO" id="GO:0006824">
    <property type="term" value="P:cobalt ion transport"/>
    <property type="evidence" value="ECO:0007669"/>
    <property type="project" value="InterPro"/>
</dbReference>
<dbReference type="eggNOG" id="COG0619">
    <property type="taxonomic scope" value="Bacteria"/>
</dbReference>
<keyword evidence="5 6" id="KW-0472">Membrane</keyword>
<feature type="transmembrane region" description="Helical" evidence="6">
    <location>
        <begin position="69"/>
        <end position="88"/>
    </location>
</feature>
<keyword evidence="8" id="KW-1185">Reference proteome</keyword>
<accession>C9RCT8</accession>
<dbReference type="OrthoDB" id="9815246at2"/>
<dbReference type="AlphaFoldDB" id="C9RCT8"/>
<dbReference type="GO" id="GO:0043190">
    <property type="term" value="C:ATP-binding cassette (ABC) transporter complex"/>
    <property type="evidence" value="ECO:0007669"/>
    <property type="project" value="InterPro"/>
</dbReference>
<dbReference type="RefSeq" id="WP_015738942.1">
    <property type="nucleotide sequence ID" value="NC_013385.1"/>
</dbReference>
<dbReference type="KEGG" id="adg:Adeg_0929"/>
<evidence type="ECO:0000313" key="7">
    <source>
        <dbReference type="EMBL" id="ACX52065.1"/>
    </source>
</evidence>
<dbReference type="Pfam" id="PF02361">
    <property type="entry name" value="CbiQ"/>
    <property type="match status" value="1"/>
</dbReference>